<dbReference type="InterPro" id="IPR051010">
    <property type="entry name" value="BCAA_transport"/>
</dbReference>
<dbReference type="PROSITE" id="PS51318">
    <property type="entry name" value="TAT"/>
    <property type="match status" value="1"/>
</dbReference>
<dbReference type="InterPro" id="IPR000709">
    <property type="entry name" value="Leu_Ile_Val-bd"/>
</dbReference>
<dbReference type="InterPro" id="IPR028082">
    <property type="entry name" value="Peripla_BP_I"/>
</dbReference>
<feature type="domain" description="Leucine-binding protein" evidence="5">
    <location>
        <begin position="37"/>
        <end position="345"/>
    </location>
</feature>
<dbReference type="Proteomes" id="UP000092213">
    <property type="component" value="Chromosome"/>
</dbReference>
<name>A0A193FWZ2_9BORD</name>
<organism evidence="7 9">
    <name type="scientific">Bordetella bronchialis</name>
    <dbReference type="NCBI Taxonomy" id="463025"/>
    <lineage>
        <taxon>Bacteria</taxon>
        <taxon>Pseudomonadati</taxon>
        <taxon>Pseudomonadota</taxon>
        <taxon>Betaproteobacteria</taxon>
        <taxon>Burkholderiales</taxon>
        <taxon>Alcaligenaceae</taxon>
        <taxon>Bordetella</taxon>
    </lineage>
</organism>
<dbReference type="PRINTS" id="PR00337">
    <property type="entry name" value="LEUILEVALBP"/>
</dbReference>
<comment type="similarity">
    <text evidence="1">Belongs to the leucine-binding protein family.</text>
</comment>
<evidence type="ECO:0000256" key="4">
    <source>
        <dbReference type="ARBA" id="ARBA00022970"/>
    </source>
</evidence>
<evidence type="ECO:0000256" key="1">
    <source>
        <dbReference type="ARBA" id="ARBA00010062"/>
    </source>
</evidence>
<evidence type="ECO:0000313" key="6">
    <source>
        <dbReference type="EMBL" id="ANN67068.1"/>
    </source>
</evidence>
<evidence type="ECO:0000313" key="7">
    <source>
        <dbReference type="EMBL" id="ANN72145.1"/>
    </source>
</evidence>
<dbReference type="EMBL" id="CP016170">
    <property type="protein sequence ID" value="ANN67068.1"/>
    <property type="molecule type" value="Genomic_DNA"/>
</dbReference>
<evidence type="ECO:0000313" key="8">
    <source>
        <dbReference type="Proteomes" id="UP000091897"/>
    </source>
</evidence>
<dbReference type="GO" id="GO:0006865">
    <property type="term" value="P:amino acid transport"/>
    <property type="evidence" value="ECO:0007669"/>
    <property type="project" value="UniProtKB-KW"/>
</dbReference>
<dbReference type="STRING" id="463025.BAU08_13090"/>
<keyword evidence="4" id="KW-0029">Amino-acid transport</keyword>
<dbReference type="InterPro" id="IPR006311">
    <property type="entry name" value="TAT_signal"/>
</dbReference>
<dbReference type="EMBL" id="CP016171">
    <property type="protein sequence ID" value="ANN72145.1"/>
    <property type="molecule type" value="Genomic_DNA"/>
</dbReference>
<dbReference type="SUPFAM" id="SSF53822">
    <property type="entry name" value="Periplasmic binding protein-like I"/>
    <property type="match status" value="1"/>
</dbReference>
<keyword evidence="3" id="KW-0732">Signal</keyword>
<dbReference type="OrthoDB" id="5289062at2"/>
<dbReference type="RefSeq" id="WP_066349724.1">
    <property type="nucleotide sequence ID" value="NZ_CBCSFJ010000007.1"/>
</dbReference>
<dbReference type="KEGG" id="bbro:BAU06_12895"/>
<keyword evidence="8" id="KW-1185">Reference proteome</keyword>
<dbReference type="PANTHER" id="PTHR30483:SF6">
    <property type="entry name" value="PERIPLASMIC BINDING PROTEIN OF ABC TRANSPORTER FOR NATURAL AMINO ACIDS"/>
    <property type="match status" value="1"/>
</dbReference>
<dbReference type="Proteomes" id="UP000091897">
    <property type="component" value="Chromosome"/>
</dbReference>
<gene>
    <name evidence="6" type="ORF">BAU06_12895</name>
    <name evidence="7" type="ORF">BAU08_13090</name>
</gene>
<evidence type="ECO:0000256" key="2">
    <source>
        <dbReference type="ARBA" id="ARBA00022448"/>
    </source>
</evidence>
<protein>
    <submittedName>
        <fullName evidence="7">ABC transporter substrate-binding protein</fullName>
    </submittedName>
</protein>
<dbReference type="AlphaFoldDB" id="A0A193FWZ2"/>
<reference evidence="8 9" key="1">
    <citation type="submission" date="2016-06" db="EMBL/GenBank/DDBJ databases">
        <title>Complete genome sequences of Bordetella bronchialis and Bordetella flabilis.</title>
        <authorList>
            <person name="LiPuma J.J."/>
            <person name="Spilker T."/>
        </authorList>
    </citation>
    <scope>NUCLEOTIDE SEQUENCE [LARGE SCALE GENOMIC DNA]</scope>
    <source>
        <strain evidence="7 9">AU17976</strain>
        <strain evidence="6 8">AU3182</strain>
    </source>
</reference>
<dbReference type="Gene3D" id="3.40.50.2300">
    <property type="match status" value="2"/>
</dbReference>
<accession>A0A193FWZ2</accession>
<evidence type="ECO:0000259" key="5">
    <source>
        <dbReference type="Pfam" id="PF13458"/>
    </source>
</evidence>
<sequence>MPHITQRRRFLKLAAAGAALGAQPAILRGAYAQSGDPIMLGALSPLSGSGAQYGPPMQQAIAAVVEEVNAGGGVLGRPVKLVREDCQTNPEAAVRAARKLIDVDKVVAIIGVWSSPVTQAVAPLCWESRTVIACASGADNLTHLPHQGYLFRTQPTTTLQGRKFGEFALEQGARKVVYLSPQTPFVQSMSENMAKAMAAAGGTVSTVVYEDKKASYRTEVDKALAGKPDMLVLGGYVADTAVLVKDIYRAGYQGKMLSYAYTVNKQLIDSVPKDTVEGIYTIAPSPAADGTAYARLKKIVNSDSPDPYTAQAYDHADLVLMAMAQARNASGTAIRDAIRKLAADGGQRVDNAAAGIKILAAGGSVDYVGASGPCRFTDIGDVAEASFRYEQVRNGKPTLLKIA</sequence>
<keyword evidence="2" id="KW-0813">Transport</keyword>
<evidence type="ECO:0000313" key="9">
    <source>
        <dbReference type="Proteomes" id="UP000092213"/>
    </source>
</evidence>
<dbReference type="Pfam" id="PF13458">
    <property type="entry name" value="Peripla_BP_6"/>
    <property type="match status" value="1"/>
</dbReference>
<evidence type="ECO:0000256" key="3">
    <source>
        <dbReference type="ARBA" id="ARBA00022729"/>
    </source>
</evidence>
<proteinExistence type="inferred from homology"/>
<dbReference type="PANTHER" id="PTHR30483">
    <property type="entry name" value="LEUCINE-SPECIFIC-BINDING PROTEIN"/>
    <property type="match status" value="1"/>
</dbReference>
<dbReference type="InterPro" id="IPR028081">
    <property type="entry name" value="Leu-bd"/>
</dbReference>